<accession>X6LGY8</accession>
<sequence length="127" mass="14308">VTELKAQITQLKNSGKGNNDPEVVSLVTQMKALQPQLSELHYQAHCVDIVQKKANEALKNDLEETSKANFTYTITAEIHGGCAGLYDYGPTEGGERKKKKKKGEEISSEVSFQKKKNFFYKKFPHIF</sequence>
<protein>
    <submittedName>
        <fullName evidence="1">Uncharacterized protein</fullName>
    </submittedName>
</protein>
<dbReference type="Proteomes" id="UP000023152">
    <property type="component" value="Unassembled WGS sequence"/>
</dbReference>
<comment type="caution">
    <text evidence="1">The sequence shown here is derived from an EMBL/GenBank/DDBJ whole genome shotgun (WGS) entry which is preliminary data.</text>
</comment>
<reference evidence="1 2" key="1">
    <citation type="journal article" date="2013" name="Curr. Biol.">
        <title>The Genome of the Foraminiferan Reticulomyxa filosa.</title>
        <authorList>
            <person name="Glockner G."/>
            <person name="Hulsmann N."/>
            <person name="Schleicher M."/>
            <person name="Noegel A.A."/>
            <person name="Eichinger L."/>
            <person name="Gallinger C."/>
            <person name="Pawlowski J."/>
            <person name="Sierra R."/>
            <person name="Euteneuer U."/>
            <person name="Pillet L."/>
            <person name="Moustafa A."/>
            <person name="Platzer M."/>
            <person name="Groth M."/>
            <person name="Szafranski K."/>
            <person name="Schliwa M."/>
        </authorList>
    </citation>
    <scope>NUCLEOTIDE SEQUENCE [LARGE SCALE GENOMIC DNA]</scope>
</reference>
<dbReference type="AlphaFoldDB" id="X6LGY8"/>
<gene>
    <name evidence="1" type="ORF">RFI_36591</name>
</gene>
<dbReference type="EMBL" id="ASPP01039869">
    <property type="protein sequence ID" value="ETO00849.1"/>
    <property type="molecule type" value="Genomic_DNA"/>
</dbReference>
<feature type="non-terminal residue" evidence="1">
    <location>
        <position position="1"/>
    </location>
</feature>
<name>X6LGY8_RETFI</name>
<keyword evidence="2" id="KW-1185">Reference proteome</keyword>
<evidence type="ECO:0000313" key="2">
    <source>
        <dbReference type="Proteomes" id="UP000023152"/>
    </source>
</evidence>
<proteinExistence type="predicted"/>
<organism evidence="1 2">
    <name type="scientific">Reticulomyxa filosa</name>
    <dbReference type="NCBI Taxonomy" id="46433"/>
    <lineage>
        <taxon>Eukaryota</taxon>
        <taxon>Sar</taxon>
        <taxon>Rhizaria</taxon>
        <taxon>Retaria</taxon>
        <taxon>Foraminifera</taxon>
        <taxon>Monothalamids</taxon>
        <taxon>Reticulomyxidae</taxon>
        <taxon>Reticulomyxa</taxon>
    </lineage>
</organism>
<evidence type="ECO:0000313" key="1">
    <source>
        <dbReference type="EMBL" id="ETO00849.1"/>
    </source>
</evidence>